<feature type="region of interest" description="Disordered" evidence="1">
    <location>
        <begin position="190"/>
        <end position="245"/>
    </location>
</feature>
<dbReference type="AlphaFoldDB" id="A0A162JVM6"/>
<feature type="region of interest" description="Disordered" evidence="1">
    <location>
        <begin position="118"/>
        <end position="145"/>
    </location>
</feature>
<sequence>MTEDAGFPGGLYSHDFYDAMGAACSHEERFPSDLTDSDYVAPDLCGSNEEFASPMDFSGILETGQDFKNEPDDFGASSWSWTGKSGGHGSAGSAQDQVHMPGHLQIHQCFSFQQQQQQQQTLEPVFPGQITPPPTHQPQQQRVCKQEYIRGQAPASHSYSHPATLNSVIVPQFNSQFSGLPVITPQVPVPAAAAAPPSPASPVRRRRPSSYPSSSLSPRPAGGRISKPKKRIIKQQSSSRKVDMTPRQQELIELVNAQGTGVFKQHIPSAEVAAANHAELMRAHSRKPEDCTTPATDRTFPATDAEKLRYVRDMFEAVWDWSDYSEMAKTLGAESMRLWQEALSLPPDDPRKAALLENIPSRAWQQKKVLSRVLSDYVVEEICWRLLSRMDVVCDGLRASKQLVKSLLSTGTGWCRRIANNPKGEYTHKVNNMKVNRRKDERLREATSCQRKKEM</sequence>
<accession>A0A162JVM6</accession>
<feature type="compositionally biased region" description="Low complexity" evidence="1">
    <location>
        <begin position="209"/>
        <end position="221"/>
    </location>
</feature>
<feature type="region of interest" description="Disordered" evidence="1">
    <location>
        <begin position="73"/>
        <end position="96"/>
    </location>
</feature>
<dbReference type="EMBL" id="AZHF01000006">
    <property type="protein sequence ID" value="OAA74362.1"/>
    <property type="molecule type" value="Genomic_DNA"/>
</dbReference>
<protein>
    <submittedName>
        <fullName evidence="2">Uncharacterized protein</fullName>
    </submittedName>
</protein>
<gene>
    <name evidence="2" type="ORF">LEL_07943</name>
</gene>
<dbReference type="OrthoDB" id="4814848at2759"/>
<dbReference type="STRING" id="1081108.A0A162JVM6"/>
<reference evidence="2 3" key="1">
    <citation type="journal article" date="2016" name="Genome Biol. Evol.">
        <title>Divergent and convergent evolution of fungal pathogenicity.</title>
        <authorList>
            <person name="Shang Y."/>
            <person name="Xiao G."/>
            <person name="Zheng P."/>
            <person name="Cen K."/>
            <person name="Zhan S."/>
            <person name="Wang C."/>
        </authorList>
    </citation>
    <scope>NUCLEOTIDE SEQUENCE [LARGE SCALE GENOMIC DNA]</scope>
    <source>
        <strain evidence="2 3">RCEF 1005</strain>
    </source>
</reference>
<name>A0A162JVM6_CORDF</name>
<evidence type="ECO:0000313" key="2">
    <source>
        <dbReference type="EMBL" id="OAA74362.1"/>
    </source>
</evidence>
<comment type="caution">
    <text evidence="2">The sequence shown here is derived from an EMBL/GenBank/DDBJ whole genome shotgun (WGS) entry which is preliminary data.</text>
</comment>
<organism evidence="2 3">
    <name type="scientific">Akanthomyces lecanii RCEF 1005</name>
    <dbReference type="NCBI Taxonomy" id="1081108"/>
    <lineage>
        <taxon>Eukaryota</taxon>
        <taxon>Fungi</taxon>
        <taxon>Dikarya</taxon>
        <taxon>Ascomycota</taxon>
        <taxon>Pezizomycotina</taxon>
        <taxon>Sordariomycetes</taxon>
        <taxon>Hypocreomycetidae</taxon>
        <taxon>Hypocreales</taxon>
        <taxon>Cordycipitaceae</taxon>
        <taxon>Akanthomyces</taxon>
        <taxon>Cordyceps confragosa</taxon>
    </lineage>
</organism>
<evidence type="ECO:0000256" key="1">
    <source>
        <dbReference type="SAM" id="MobiDB-lite"/>
    </source>
</evidence>
<dbReference type="Proteomes" id="UP000076881">
    <property type="component" value="Unassembled WGS sequence"/>
</dbReference>
<evidence type="ECO:0000313" key="3">
    <source>
        <dbReference type="Proteomes" id="UP000076881"/>
    </source>
</evidence>
<keyword evidence="3" id="KW-1185">Reference proteome</keyword>
<proteinExistence type="predicted"/>